<dbReference type="HOGENOM" id="CLU_037266_4_3_1"/>
<dbReference type="SUPFAM" id="SSF53098">
    <property type="entry name" value="Ribonuclease H-like"/>
    <property type="match status" value="1"/>
</dbReference>
<proteinExistence type="predicted"/>
<dbReference type="Proteomes" id="UP000053257">
    <property type="component" value="Unassembled WGS sequence"/>
</dbReference>
<evidence type="ECO:0000313" key="6">
    <source>
        <dbReference type="Proteomes" id="UP000053257"/>
    </source>
</evidence>
<dbReference type="OrthoDB" id="448399at2759"/>
<dbReference type="InterPro" id="IPR047201">
    <property type="entry name" value="ERI-1_3'hExo-like"/>
</dbReference>
<dbReference type="AlphaFoldDB" id="A0A0C3SE56"/>
<keyword evidence="2" id="KW-0378">Hydrolase</keyword>
<dbReference type="PANTHER" id="PTHR23044:SF61">
    <property type="entry name" value="3'-5' EXORIBONUCLEASE 1-RELATED"/>
    <property type="match status" value="1"/>
</dbReference>
<keyword evidence="1" id="KW-0540">Nuclease</keyword>
<dbReference type="InterPro" id="IPR013520">
    <property type="entry name" value="Ribonucl_H"/>
</dbReference>
<dbReference type="Pfam" id="PF00929">
    <property type="entry name" value="RNase_T"/>
    <property type="match status" value="1"/>
</dbReference>
<dbReference type="InterPro" id="IPR051274">
    <property type="entry name" value="3-5_Exoribonuclease"/>
</dbReference>
<dbReference type="EMBL" id="KN840439">
    <property type="protein sequence ID" value="KIP12427.1"/>
    <property type="molecule type" value="Genomic_DNA"/>
</dbReference>
<dbReference type="GO" id="GO:0003676">
    <property type="term" value="F:nucleic acid binding"/>
    <property type="evidence" value="ECO:0007669"/>
    <property type="project" value="InterPro"/>
</dbReference>
<dbReference type="SMART" id="SM00479">
    <property type="entry name" value="EXOIII"/>
    <property type="match status" value="1"/>
</dbReference>
<keyword evidence="3" id="KW-0269">Exonuclease</keyword>
<gene>
    <name evidence="5" type="ORF">PHLGIDRAFT_32765</name>
</gene>
<name>A0A0C3SE56_PHLG1</name>
<evidence type="ECO:0000259" key="4">
    <source>
        <dbReference type="SMART" id="SM00479"/>
    </source>
</evidence>
<feature type="domain" description="Exonuclease" evidence="4">
    <location>
        <begin position="16"/>
        <end position="210"/>
    </location>
</feature>
<sequence>MATAINARAARSSIKYLLILDFEATCGDAVQRQEIIEFPTLVYNFHEDKVEATFHEYVKPEVHPQLTPFCTELTGITQNVVDEAHNFPTVWMRFREFLDTHGFLDPEKMNTHIFVTCGDWDFKTMLPKQLDLSSVEHGRDEVGRPTEPYNRWINVKNPFKKHMNLPRTNLGMAGMLKKLKLELIGRHHSGIDDCHNILRIIQKLREAGWDPSATRASRLE</sequence>
<keyword evidence="6" id="KW-1185">Reference proteome</keyword>
<protein>
    <recommendedName>
        <fullName evidence="4">Exonuclease domain-containing protein</fullName>
    </recommendedName>
</protein>
<evidence type="ECO:0000313" key="5">
    <source>
        <dbReference type="EMBL" id="KIP12427.1"/>
    </source>
</evidence>
<evidence type="ECO:0000256" key="3">
    <source>
        <dbReference type="ARBA" id="ARBA00022839"/>
    </source>
</evidence>
<dbReference type="InterPro" id="IPR012337">
    <property type="entry name" value="RNaseH-like_sf"/>
</dbReference>
<dbReference type="GO" id="GO:0000175">
    <property type="term" value="F:3'-5'-RNA exonuclease activity"/>
    <property type="evidence" value="ECO:0007669"/>
    <property type="project" value="InterPro"/>
</dbReference>
<dbReference type="STRING" id="745531.A0A0C3SE56"/>
<dbReference type="CDD" id="cd06133">
    <property type="entry name" value="ERI-1_3'hExo_like"/>
    <property type="match status" value="1"/>
</dbReference>
<organism evidence="5 6">
    <name type="scientific">Phlebiopsis gigantea (strain 11061_1 CR5-6)</name>
    <name type="common">White-rot fungus</name>
    <name type="synonym">Peniophora gigantea</name>
    <dbReference type="NCBI Taxonomy" id="745531"/>
    <lineage>
        <taxon>Eukaryota</taxon>
        <taxon>Fungi</taxon>
        <taxon>Dikarya</taxon>
        <taxon>Basidiomycota</taxon>
        <taxon>Agaricomycotina</taxon>
        <taxon>Agaricomycetes</taxon>
        <taxon>Polyporales</taxon>
        <taxon>Phanerochaetaceae</taxon>
        <taxon>Phlebiopsis</taxon>
    </lineage>
</organism>
<dbReference type="Gene3D" id="3.30.420.10">
    <property type="entry name" value="Ribonuclease H-like superfamily/Ribonuclease H"/>
    <property type="match status" value="1"/>
</dbReference>
<accession>A0A0C3SE56</accession>
<reference evidence="5 6" key="1">
    <citation type="journal article" date="2014" name="PLoS Genet.">
        <title>Analysis of the Phlebiopsis gigantea genome, transcriptome and secretome provides insight into its pioneer colonization strategies of wood.</title>
        <authorList>
            <person name="Hori C."/>
            <person name="Ishida T."/>
            <person name="Igarashi K."/>
            <person name="Samejima M."/>
            <person name="Suzuki H."/>
            <person name="Master E."/>
            <person name="Ferreira P."/>
            <person name="Ruiz-Duenas F.J."/>
            <person name="Held B."/>
            <person name="Canessa P."/>
            <person name="Larrondo L.F."/>
            <person name="Schmoll M."/>
            <person name="Druzhinina I.S."/>
            <person name="Kubicek C.P."/>
            <person name="Gaskell J.A."/>
            <person name="Kersten P."/>
            <person name="St John F."/>
            <person name="Glasner J."/>
            <person name="Sabat G."/>
            <person name="Splinter BonDurant S."/>
            <person name="Syed K."/>
            <person name="Yadav J."/>
            <person name="Mgbeahuruike A.C."/>
            <person name="Kovalchuk A."/>
            <person name="Asiegbu F.O."/>
            <person name="Lackner G."/>
            <person name="Hoffmeister D."/>
            <person name="Rencoret J."/>
            <person name="Gutierrez A."/>
            <person name="Sun H."/>
            <person name="Lindquist E."/>
            <person name="Barry K."/>
            <person name="Riley R."/>
            <person name="Grigoriev I.V."/>
            <person name="Henrissat B."/>
            <person name="Kues U."/>
            <person name="Berka R.M."/>
            <person name="Martinez A.T."/>
            <person name="Covert S.F."/>
            <person name="Blanchette R.A."/>
            <person name="Cullen D."/>
        </authorList>
    </citation>
    <scope>NUCLEOTIDE SEQUENCE [LARGE SCALE GENOMIC DNA]</scope>
    <source>
        <strain evidence="5 6">11061_1 CR5-6</strain>
    </source>
</reference>
<dbReference type="InterPro" id="IPR036397">
    <property type="entry name" value="RNaseH_sf"/>
</dbReference>
<dbReference type="PANTHER" id="PTHR23044">
    <property type="entry name" value="3'-5' EXONUCLEASE ERI1-RELATED"/>
    <property type="match status" value="1"/>
</dbReference>
<evidence type="ECO:0000256" key="1">
    <source>
        <dbReference type="ARBA" id="ARBA00022722"/>
    </source>
</evidence>
<evidence type="ECO:0000256" key="2">
    <source>
        <dbReference type="ARBA" id="ARBA00022801"/>
    </source>
</evidence>